<dbReference type="InterPro" id="IPR008767">
    <property type="entry name" value="Phage_SPP1_head-tail_adaptor"/>
</dbReference>
<gene>
    <name evidence="1" type="ORF">IO99_13740</name>
</gene>
<dbReference type="InterPro" id="IPR038666">
    <property type="entry name" value="SSP1_head-tail_sf"/>
</dbReference>
<dbReference type="Gene3D" id="2.40.10.270">
    <property type="entry name" value="Bacteriophage SPP1 head-tail adaptor protein"/>
    <property type="match status" value="1"/>
</dbReference>
<name>A0A084J9B9_9CLOT</name>
<evidence type="ECO:0000313" key="1">
    <source>
        <dbReference type="EMBL" id="KEZ85553.1"/>
    </source>
</evidence>
<dbReference type="eggNOG" id="COG5614">
    <property type="taxonomic scope" value="Bacteria"/>
</dbReference>
<dbReference type="STRING" id="318464.IO99_13740"/>
<sequence length="109" mass="13151">MRISSLNKRIDIYCKLEVENQLDEVDFQWDKLRTVWAEMRPQTGKLQNQQANTILANVTHKIIIRFESAKDLTNDMYIIYNNKRFDIKYILNPYFKNETLEIFCEEVVE</sequence>
<organism evidence="1 2">
    <name type="scientific">Clostridium sulfidigenes</name>
    <dbReference type="NCBI Taxonomy" id="318464"/>
    <lineage>
        <taxon>Bacteria</taxon>
        <taxon>Bacillati</taxon>
        <taxon>Bacillota</taxon>
        <taxon>Clostridia</taxon>
        <taxon>Eubacteriales</taxon>
        <taxon>Clostridiaceae</taxon>
        <taxon>Clostridium</taxon>
    </lineage>
</organism>
<reference evidence="1 2" key="1">
    <citation type="submission" date="2014-07" db="EMBL/GenBank/DDBJ databases">
        <title>Draft genome of Clostridium sulfidigenes 113A isolated from sediments associated with methane hydrate from Krishna Godavari basin.</title>
        <authorList>
            <person name="Honkalas V.S."/>
            <person name="Dabir A.P."/>
            <person name="Arora P."/>
            <person name="Dhakephalkar P.K."/>
        </authorList>
    </citation>
    <scope>NUCLEOTIDE SEQUENCE [LARGE SCALE GENOMIC DNA]</scope>
    <source>
        <strain evidence="1 2">113A</strain>
    </source>
</reference>
<dbReference type="Pfam" id="PF05521">
    <property type="entry name" value="Phage_HCP"/>
    <property type="match status" value="1"/>
</dbReference>
<comment type="caution">
    <text evidence="1">The sequence shown here is derived from an EMBL/GenBank/DDBJ whole genome shotgun (WGS) entry which is preliminary data.</text>
</comment>
<dbReference type="RefSeq" id="WP_035134183.1">
    <property type="nucleotide sequence ID" value="NZ_JPMD01000033.1"/>
</dbReference>
<dbReference type="EMBL" id="JPMD01000033">
    <property type="protein sequence ID" value="KEZ85553.1"/>
    <property type="molecule type" value="Genomic_DNA"/>
</dbReference>
<dbReference type="AlphaFoldDB" id="A0A084J9B9"/>
<evidence type="ECO:0000313" key="2">
    <source>
        <dbReference type="Proteomes" id="UP000028542"/>
    </source>
</evidence>
<accession>A0A084J9B9</accession>
<proteinExistence type="predicted"/>
<dbReference type="NCBIfam" id="TIGR01563">
    <property type="entry name" value="gp16_SPP1"/>
    <property type="match status" value="1"/>
</dbReference>
<protein>
    <submittedName>
        <fullName evidence="1">Head-tail adaptor protein</fullName>
    </submittedName>
</protein>
<keyword evidence="2" id="KW-1185">Reference proteome</keyword>
<dbReference type="Proteomes" id="UP000028542">
    <property type="component" value="Unassembled WGS sequence"/>
</dbReference>